<evidence type="ECO:0000313" key="9">
    <source>
        <dbReference type="Proteomes" id="UP001497382"/>
    </source>
</evidence>
<evidence type="ECO:0000256" key="7">
    <source>
        <dbReference type="ARBA" id="ARBA00045681"/>
    </source>
</evidence>
<evidence type="ECO:0000256" key="2">
    <source>
        <dbReference type="ARBA" id="ARBA00022723"/>
    </source>
</evidence>
<keyword evidence="4" id="KW-0408">Iron</keyword>
<keyword evidence="9" id="KW-1185">Reference proteome</keyword>
<evidence type="ECO:0000256" key="1">
    <source>
        <dbReference type="ARBA" id="ARBA00004173"/>
    </source>
</evidence>
<evidence type="ECO:0000256" key="4">
    <source>
        <dbReference type="ARBA" id="ARBA00023004"/>
    </source>
</evidence>
<comment type="subcellular location">
    <subcellularLocation>
        <location evidence="1">Mitochondrion</location>
    </subcellularLocation>
</comment>
<keyword evidence="2" id="KW-0479">Metal-binding</keyword>
<dbReference type="GO" id="GO:0046872">
    <property type="term" value="F:metal ion binding"/>
    <property type="evidence" value="ECO:0007669"/>
    <property type="project" value="UniProtKB-KW"/>
</dbReference>
<protein>
    <recommendedName>
        <fullName evidence="10">Methyltransferase-like protein 17, mitochondrial</fullName>
    </recommendedName>
</protein>
<dbReference type="GO" id="GO:0003735">
    <property type="term" value="F:structural constituent of ribosome"/>
    <property type="evidence" value="ECO:0007669"/>
    <property type="project" value="TreeGrafter"/>
</dbReference>
<dbReference type="GO" id="GO:0006412">
    <property type="term" value="P:translation"/>
    <property type="evidence" value="ECO:0007669"/>
    <property type="project" value="InterPro"/>
</dbReference>
<gene>
    <name evidence="8" type="ORF">LARSCL_LOCUS2715</name>
</gene>
<accession>A0AAV1Z2Y6</accession>
<dbReference type="GO" id="GO:0051536">
    <property type="term" value="F:iron-sulfur cluster binding"/>
    <property type="evidence" value="ECO:0007669"/>
    <property type="project" value="UniProtKB-KW"/>
</dbReference>
<dbReference type="PANTHER" id="PTHR13184:SF5">
    <property type="entry name" value="METHYLTRANSFERASE-LIKE PROTEIN 17, MITOCHONDRIAL"/>
    <property type="match status" value="1"/>
</dbReference>
<reference evidence="8 9" key="1">
    <citation type="submission" date="2024-04" db="EMBL/GenBank/DDBJ databases">
        <authorList>
            <person name="Rising A."/>
            <person name="Reimegard J."/>
            <person name="Sonavane S."/>
            <person name="Akerstrom W."/>
            <person name="Nylinder S."/>
            <person name="Hedman E."/>
            <person name="Kallberg Y."/>
        </authorList>
    </citation>
    <scope>NUCLEOTIDE SEQUENCE [LARGE SCALE GENOMIC DNA]</scope>
</reference>
<dbReference type="InterPro" id="IPR029063">
    <property type="entry name" value="SAM-dependent_MTases_sf"/>
</dbReference>
<dbReference type="EMBL" id="CAXIEN010000019">
    <property type="protein sequence ID" value="CAL1265755.1"/>
    <property type="molecule type" value="Genomic_DNA"/>
</dbReference>
<evidence type="ECO:0000256" key="6">
    <source>
        <dbReference type="ARBA" id="ARBA00023128"/>
    </source>
</evidence>
<sequence length="455" mass="52254">MKYMRCLINSYICQFHKCYFSSKHSVELLPEVQTLLDSGVMKHRKHPGIRKLPPLQLPADLIEAVYRLVSNENESRILKEAAELKSFLASRRLPIEEDEVNFRLAKYFGPNKDVMTKEQLIKAKRNIRCEFGRWKPIEYNYYQCLAYLAGKLTSNYASIYKVFSEVNSVLPSFQPRSFFDFGSGVGSAVWAANAMWEKSLDEYFCVDSSASMNEISQALLTDENTGKSSIKNIFFRQFLPASDNIKYDLVVSAFSLLDLPSVEERVRTIDTLWRKTKDILVIIENGNLSGFFSVLDARDYVLQIEKQLPDSNGAHVVIPCPHEFSCPLMKEGSKKTCGFYVPYEDIFPRQRTVLKKDWISYVVLRKGPRPTDSNMWPRIVQPVLKKSHFVICRACCSDGMLKELTITKARHGRHAYRCARSSSLGDQLPLNIEQLENNKDNSVTEDCPEKKINKE</sequence>
<dbReference type="AlphaFoldDB" id="A0AAV1Z2Y6"/>
<evidence type="ECO:0000256" key="3">
    <source>
        <dbReference type="ARBA" id="ARBA00022946"/>
    </source>
</evidence>
<proteinExistence type="predicted"/>
<keyword evidence="6" id="KW-0496">Mitochondrion</keyword>
<dbReference type="GO" id="GO:0008168">
    <property type="term" value="F:methyltransferase activity"/>
    <property type="evidence" value="ECO:0007669"/>
    <property type="project" value="InterPro"/>
</dbReference>
<dbReference type="InterPro" id="IPR052571">
    <property type="entry name" value="Mt_RNA_Methyltransferase"/>
</dbReference>
<comment type="caution">
    <text evidence="8">The sequence shown here is derived from an EMBL/GenBank/DDBJ whole genome shotgun (WGS) entry which is preliminary data.</text>
</comment>
<dbReference type="GO" id="GO:0005763">
    <property type="term" value="C:mitochondrial small ribosomal subunit"/>
    <property type="evidence" value="ECO:0007669"/>
    <property type="project" value="TreeGrafter"/>
</dbReference>
<dbReference type="Pfam" id="PF09243">
    <property type="entry name" value="Rsm22"/>
    <property type="match status" value="1"/>
</dbReference>
<organism evidence="8 9">
    <name type="scientific">Larinioides sclopetarius</name>
    <dbReference type="NCBI Taxonomy" id="280406"/>
    <lineage>
        <taxon>Eukaryota</taxon>
        <taxon>Metazoa</taxon>
        <taxon>Ecdysozoa</taxon>
        <taxon>Arthropoda</taxon>
        <taxon>Chelicerata</taxon>
        <taxon>Arachnida</taxon>
        <taxon>Araneae</taxon>
        <taxon>Araneomorphae</taxon>
        <taxon>Entelegynae</taxon>
        <taxon>Araneoidea</taxon>
        <taxon>Araneidae</taxon>
        <taxon>Larinioides</taxon>
    </lineage>
</organism>
<dbReference type="InterPro" id="IPR015324">
    <property type="entry name" value="Ribosomal_Rsm22-like"/>
</dbReference>
<evidence type="ECO:0000313" key="8">
    <source>
        <dbReference type="EMBL" id="CAL1265755.1"/>
    </source>
</evidence>
<dbReference type="PANTHER" id="PTHR13184">
    <property type="entry name" value="37S RIBOSOMAL PROTEIN S22"/>
    <property type="match status" value="1"/>
</dbReference>
<evidence type="ECO:0008006" key="10">
    <source>
        <dbReference type="Google" id="ProtNLM"/>
    </source>
</evidence>
<dbReference type="SUPFAM" id="SSF53335">
    <property type="entry name" value="S-adenosyl-L-methionine-dependent methyltransferases"/>
    <property type="match status" value="1"/>
</dbReference>
<evidence type="ECO:0000256" key="5">
    <source>
        <dbReference type="ARBA" id="ARBA00023014"/>
    </source>
</evidence>
<keyword evidence="3" id="KW-0809">Transit peptide</keyword>
<name>A0AAV1Z2Y6_9ARAC</name>
<dbReference type="Proteomes" id="UP001497382">
    <property type="component" value="Unassembled WGS sequence"/>
</dbReference>
<comment type="function">
    <text evidence="7">Mitochondrial ribosome (mitoribosome) assembly factor. Binds at the interface of the head and body domains of the mitochondrial small ribosomal subunit (mt-SSU), occluding the mRNA channel and preventing compaction of the head domain towards the body. Probable inactive methyltransferase: retains the characteristic folding and ability to bind S-adenosyl-L-methionine, but it probably lost its methyltransferase activity.</text>
</comment>
<keyword evidence="5" id="KW-0411">Iron-sulfur</keyword>